<keyword evidence="2" id="KW-1185">Reference proteome</keyword>
<proteinExistence type="predicted"/>
<sequence>MDIVYPVGPGDRPWLRHSLRSLVNLPHDRVYVVGELPDWVNPDTATHLPTKQFSHKWQSSQHNLLTAANHPEVSDDFVLMNDDFFVTRPIAEVPTLYRGDLAMVIAEVTRLVGDSEWVRGMRESLRILTSLGIERPRCYAMHVPMVLNKTQLAATIRRNTELRSPGVAATDTRTMYGNLNAIGGSLATDPKSHKWRPAVDTELPFMSSAPSTWGGPFTARIRAAFPQKCAYER</sequence>
<comment type="caution">
    <text evidence="1">The sequence shown here is derived from an EMBL/GenBank/DDBJ whole genome shotgun (WGS) entry which is preliminary data.</text>
</comment>
<protein>
    <submittedName>
        <fullName evidence="1">Uncharacterized protein</fullName>
    </submittedName>
</protein>
<dbReference type="Proteomes" id="UP001596470">
    <property type="component" value="Unassembled WGS sequence"/>
</dbReference>
<gene>
    <name evidence="1" type="ORF">ACFQS3_02655</name>
</gene>
<dbReference type="EMBL" id="JBHSYS010000001">
    <property type="protein sequence ID" value="MFC6956088.1"/>
    <property type="molecule type" value="Genomic_DNA"/>
</dbReference>
<accession>A0ABW2D3N5</accession>
<name>A0ABW2D3N5_9ACTN</name>
<dbReference type="RefSeq" id="WP_382353455.1">
    <property type="nucleotide sequence ID" value="NZ_JBHMBP010000004.1"/>
</dbReference>
<evidence type="ECO:0000313" key="2">
    <source>
        <dbReference type="Proteomes" id="UP001596470"/>
    </source>
</evidence>
<organism evidence="1 2">
    <name type="scientific">Glycomyces mayteni</name>
    <dbReference type="NCBI Taxonomy" id="543887"/>
    <lineage>
        <taxon>Bacteria</taxon>
        <taxon>Bacillati</taxon>
        <taxon>Actinomycetota</taxon>
        <taxon>Actinomycetes</taxon>
        <taxon>Glycomycetales</taxon>
        <taxon>Glycomycetaceae</taxon>
        <taxon>Glycomyces</taxon>
    </lineage>
</organism>
<evidence type="ECO:0000313" key="1">
    <source>
        <dbReference type="EMBL" id="MFC6956088.1"/>
    </source>
</evidence>
<reference evidence="2" key="1">
    <citation type="journal article" date="2019" name="Int. J. Syst. Evol. Microbiol.">
        <title>The Global Catalogue of Microorganisms (GCM) 10K type strain sequencing project: providing services to taxonomists for standard genome sequencing and annotation.</title>
        <authorList>
            <consortium name="The Broad Institute Genomics Platform"/>
            <consortium name="The Broad Institute Genome Sequencing Center for Infectious Disease"/>
            <person name="Wu L."/>
            <person name="Ma J."/>
        </authorList>
    </citation>
    <scope>NUCLEOTIDE SEQUENCE [LARGE SCALE GENOMIC DNA]</scope>
    <source>
        <strain evidence="2">KACC 12634</strain>
    </source>
</reference>